<feature type="region of interest" description="Disordered" evidence="8">
    <location>
        <begin position="248"/>
        <end position="270"/>
    </location>
</feature>
<feature type="region of interest" description="Disordered" evidence="8">
    <location>
        <begin position="1604"/>
        <end position="1703"/>
    </location>
</feature>
<evidence type="ECO:0000256" key="7">
    <source>
        <dbReference type="PROSITE-ProRule" id="PRU00035"/>
    </source>
</evidence>
<dbReference type="InterPro" id="IPR018359">
    <property type="entry name" value="Bromodomain_CS"/>
</dbReference>
<feature type="region of interest" description="Disordered" evidence="8">
    <location>
        <begin position="1063"/>
        <end position="1083"/>
    </location>
</feature>
<dbReference type="GO" id="GO:0051123">
    <property type="term" value="P:RNA polymerase II preinitiation complex assembly"/>
    <property type="evidence" value="ECO:0007669"/>
    <property type="project" value="TreeGrafter"/>
</dbReference>
<feature type="region of interest" description="Disordered" evidence="8">
    <location>
        <begin position="993"/>
        <end position="1014"/>
    </location>
</feature>
<evidence type="ECO:0000313" key="11">
    <source>
        <dbReference type="WBParaSite" id="Csp11.Scaffold574.g4405.t1"/>
    </source>
</evidence>
<organism evidence="10 11">
    <name type="scientific">Caenorhabditis tropicalis</name>
    <dbReference type="NCBI Taxonomy" id="1561998"/>
    <lineage>
        <taxon>Eukaryota</taxon>
        <taxon>Metazoa</taxon>
        <taxon>Ecdysozoa</taxon>
        <taxon>Nematoda</taxon>
        <taxon>Chromadorea</taxon>
        <taxon>Rhabditida</taxon>
        <taxon>Rhabditina</taxon>
        <taxon>Rhabditomorpha</taxon>
        <taxon>Rhabditoidea</taxon>
        <taxon>Rhabditidae</taxon>
        <taxon>Peloderinae</taxon>
        <taxon>Caenorhabditis</taxon>
    </lineage>
</organism>
<feature type="compositionally biased region" description="Polar residues" evidence="8">
    <location>
        <begin position="261"/>
        <end position="270"/>
    </location>
</feature>
<dbReference type="GO" id="GO:0016251">
    <property type="term" value="F:RNA polymerase II general transcription initiation factor activity"/>
    <property type="evidence" value="ECO:0007669"/>
    <property type="project" value="InterPro"/>
</dbReference>
<dbReference type="Gene3D" id="1.20.920.10">
    <property type="entry name" value="Bromodomain-like"/>
    <property type="match status" value="2"/>
</dbReference>
<dbReference type="PROSITE" id="PS00633">
    <property type="entry name" value="BROMODOMAIN_1"/>
    <property type="match status" value="1"/>
</dbReference>
<evidence type="ECO:0000256" key="8">
    <source>
        <dbReference type="SAM" id="MobiDB-lite"/>
    </source>
</evidence>
<feature type="region of interest" description="Disordered" evidence="8">
    <location>
        <begin position="43"/>
        <end position="66"/>
    </location>
</feature>
<evidence type="ECO:0000259" key="9">
    <source>
        <dbReference type="PROSITE" id="PS50014"/>
    </source>
</evidence>
<feature type="compositionally biased region" description="Basic and acidic residues" evidence="8">
    <location>
        <begin position="1170"/>
        <end position="1179"/>
    </location>
</feature>
<dbReference type="Pfam" id="PF12157">
    <property type="entry name" value="DUF3591"/>
    <property type="match status" value="1"/>
</dbReference>
<evidence type="ECO:0000256" key="3">
    <source>
        <dbReference type="ARBA" id="ARBA00023015"/>
    </source>
</evidence>
<dbReference type="WBParaSite" id="Csp11.Scaffold574.g4405.t1">
    <property type="protein sequence ID" value="Csp11.Scaffold574.g4405.t1"/>
    <property type="gene ID" value="Csp11.Scaffold574.g4405"/>
</dbReference>
<evidence type="ECO:0000256" key="6">
    <source>
        <dbReference type="ARBA" id="ARBA00023242"/>
    </source>
</evidence>
<feature type="compositionally biased region" description="Basic and acidic residues" evidence="8">
    <location>
        <begin position="1687"/>
        <end position="1703"/>
    </location>
</feature>
<comment type="subcellular location">
    <subcellularLocation>
        <location evidence="1">Nucleus</location>
    </subcellularLocation>
</comment>
<dbReference type="PANTHER" id="PTHR13900">
    <property type="entry name" value="TRANSCRIPTION INITIATION FACTOR TFIID"/>
    <property type="match status" value="1"/>
</dbReference>
<comment type="similarity">
    <text evidence="2">Belongs to the TAF1 family.</text>
</comment>
<accession>A0A1I7TBT1</accession>
<evidence type="ECO:0000256" key="5">
    <source>
        <dbReference type="ARBA" id="ARBA00023163"/>
    </source>
</evidence>
<dbReference type="GO" id="GO:0017025">
    <property type="term" value="F:TBP-class protein binding"/>
    <property type="evidence" value="ECO:0007669"/>
    <property type="project" value="InterPro"/>
</dbReference>
<dbReference type="SUPFAM" id="SSF47370">
    <property type="entry name" value="Bromodomain"/>
    <property type="match status" value="2"/>
</dbReference>
<feature type="compositionally biased region" description="Polar residues" evidence="8">
    <location>
        <begin position="465"/>
        <end position="478"/>
    </location>
</feature>
<evidence type="ECO:0000313" key="10">
    <source>
        <dbReference type="Proteomes" id="UP000095282"/>
    </source>
</evidence>
<dbReference type="Pfam" id="PF15288">
    <property type="entry name" value="zf-CCHC_6"/>
    <property type="match status" value="1"/>
</dbReference>
<dbReference type="PRINTS" id="PR00503">
    <property type="entry name" value="BROMODOMAIN"/>
</dbReference>
<feature type="compositionally biased region" description="Basic residues" evidence="8">
    <location>
        <begin position="1"/>
        <end position="10"/>
    </location>
</feature>
<sequence>MNGHSQHHNGYKTEKSSQMEVDDPYANLSEYYLNHPAAKNESYPLAEIKEEPIKEEEEPPEEYIGDPVRLEDMEPFIKPSLRDDTPLANILHPDLDDIDPRIFFKDFKPNKTLRFSRLFAQNIKHSSRAEIWYASRTFSKHLQSRKQDAPTVQETSQTDDQEDVIENGVKRLKLNIIDKVPRVMLAADEEQRMKKPILTEEEKMAQRNEEGTVVQPWRTGPAKIWYDMMNLPSTSQAVNYGFKLKKPAAKPPGGKRKFQEESTSSAQTTEKMVEVVDKNCEASTSEDVLQPYQVIEWENDVILDGEEVKEKLLEEFSNGRGCGWIATQYTRTYEHFVYAATANNNAFEQMFDGKSAPINLTGPDSLILPTPSHSIFPSTPCDLDILPWEENVIWDADAMPTNLEPIDFLVDFQDDPLIYGMPEDRRIDEDGRHSDHHRKEYNKKSKMILGQVQQRQKQEEDEQMESTMGQFTDNDPFNLSNDDYYVPKTSAKTLSSNSMLIQHSTPATNIATQFFPTHPSAFRLRYWHRTPFTRRIVKHWQPNRFQQIQTPLRHQQRVAAQREAMRQAQGGGEVFYMREITDLTGKDETLVMVEYSEEHPVILSQPGMASKMKNYFKRRQGNDSEPTFDFGEMAFSHQIPFLGQLQPGQSLQSIENNLYRAPIYLHKKPTTDFLLIRSQNQWFIRPLPVLFVAGQQCPLFEVPSPNSKRATVFVRDFLFAFIYRLFWASEHNPRRLKMEDVRNAFPHYAESNIRKRLKMCSTFTRNGSEAFWSLKPEFRLPSKEEVLSMVTPEMCCAQYSMMAAEQRLKDAGYGEKYFFTPENDEGSDDEVTIEDEIKCAPWNTTRAFLASQREKCLLDQTGIADPTGCGQGFSYVRVSQKPHKDENATPVPKKLVTGTNADLRKLPLKEAKQICRGYGVKEEEINALTRWEIIDVIRTLSTQAAKATKDGEILVVSGMARFARGNTRFSSADMQEKYRKHCQRIFDLQNQTLANTEPISTDDDSTDADSDNEELASRLESMLEANKGKKNISLSEKAKIDFETEEKEREDLKRMIHGDTVQKGERKEGEMTAEEKKSASQFGEDVAMSASKISGITANQQLKIYRTMKGPDGKEVTRIEVVTRPQLIEAYTRIRMTRDDTFIQVYAQMDEQYKEEKRKKKRRLQDQIRRMKKNEEKAAHKVTKTPAVKKEKPPNPNLQKMRCSACHAYGHMKTNRNCPLYGKEPLTPLKEEDESANTSIASTAQSTPAPDTRHIQVDGTKVKFKVNFSEIRKDMNREKKLKIKQAKKADAAVRERQELNLEFGTSLASDHDDDDRYSQTSRSSNQPGAIRGGRNSSVGSSKRRASVMPEEDYLHGPVKQSVRARADPKVLIGTLLTEIVNELKMIPGSDAFLTPVNSKKVKDYYDIIKEPISLQEIKTKIASNKYVMRKDFLDDVKLMFDNSRLYNGDNNMLTVTAKQMLQLAGKRMIEHENRFIQLEKQINPLLEENDCIGFSFLLGEVIQKCKNVPKSAPFHTKVDAKKFPAYYLRVAEPIDLGLIEKKNKNLEYNTTESFMRDIQLLLDNSITFNGAVSTYTDIARAIVQTATDLVQTNRQLLTELERNINPRVLDSGEAGDDHQEEPPVDENPTDEHPTDEHPTDEEEDMDMDMMDAGDYDTNSMWTDDNLAVGQVLNDLAMSDSDEDEAADEVRRPTNEDDQRLDSF</sequence>
<feature type="compositionally biased region" description="Polar residues" evidence="8">
    <location>
        <begin position="1236"/>
        <end position="1249"/>
    </location>
</feature>
<dbReference type="Pfam" id="PF00439">
    <property type="entry name" value="Bromodomain"/>
    <property type="match status" value="2"/>
</dbReference>
<dbReference type="PANTHER" id="PTHR13900:SF0">
    <property type="entry name" value="TRANSCRIPTION INITIATION FACTOR TFIID SUBUNIT 1"/>
    <property type="match status" value="1"/>
</dbReference>
<feature type="compositionally biased region" description="Acidic residues" evidence="8">
    <location>
        <begin position="1638"/>
        <end position="1654"/>
    </location>
</feature>
<dbReference type="FunFam" id="1.20.920.10:FF:000066">
    <property type="entry name" value="Transcription initiation factor TFIID subunit 1"/>
    <property type="match status" value="1"/>
</dbReference>
<feature type="compositionally biased region" description="Polar residues" evidence="8">
    <location>
        <begin position="1318"/>
        <end position="1327"/>
    </location>
</feature>
<keyword evidence="5" id="KW-0804">Transcription</keyword>
<feature type="region of interest" description="Disordered" evidence="8">
    <location>
        <begin position="1170"/>
        <end position="1196"/>
    </location>
</feature>
<evidence type="ECO:0000256" key="4">
    <source>
        <dbReference type="ARBA" id="ARBA00023117"/>
    </source>
</evidence>
<dbReference type="GO" id="GO:0004402">
    <property type="term" value="F:histone acetyltransferase activity"/>
    <property type="evidence" value="ECO:0007669"/>
    <property type="project" value="InterPro"/>
</dbReference>
<feature type="region of interest" description="Disordered" evidence="8">
    <location>
        <begin position="454"/>
        <end position="478"/>
    </location>
</feature>
<dbReference type="InterPro" id="IPR041670">
    <property type="entry name" value="Znf-CCHC_6"/>
</dbReference>
<keyword evidence="4 7" id="KW-0103">Bromodomain</keyword>
<dbReference type="InterPro" id="IPR040240">
    <property type="entry name" value="TAF1"/>
</dbReference>
<feature type="domain" description="Bromo" evidence="9">
    <location>
        <begin position="1506"/>
        <end position="1576"/>
    </location>
</feature>
<evidence type="ECO:0000256" key="2">
    <source>
        <dbReference type="ARBA" id="ARBA00009064"/>
    </source>
</evidence>
<feature type="compositionally biased region" description="Acidic residues" evidence="8">
    <location>
        <begin position="53"/>
        <end position="64"/>
    </location>
</feature>
<protein>
    <submittedName>
        <fullName evidence="11">Transcription initiation factor TFIID subunit 1</fullName>
    </submittedName>
</protein>
<dbReference type="InterPro" id="IPR036427">
    <property type="entry name" value="Bromodomain-like_sf"/>
</dbReference>
<dbReference type="SMART" id="SM00297">
    <property type="entry name" value="BROMO"/>
    <property type="match status" value="2"/>
</dbReference>
<dbReference type="STRING" id="1561998.A0A1I7TBT1"/>
<feature type="region of interest" description="Disordered" evidence="8">
    <location>
        <begin position="1231"/>
        <end position="1253"/>
    </location>
</feature>
<feature type="region of interest" description="Disordered" evidence="8">
    <location>
        <begin position="1303"/>
        <end position="1352"/>
    </location>
</feature>
<dbReference type="GO" id="GO:0005669">
    <property type="term" value="C:transcription factor TFIID complex"/>
    <property type="evidence" value="ECO:0007669"/>
    <property type="project" value="InterPro"/>
</dbReference>
<dbReference type="CDD" id="cd05511">
    <property type="entry name" value="Bromo_TFIID"/>
    <property type="match status" value="1"/>
</dbReference>
<dbReference type="eggNOG" id="KOG0008">
    <property type="taxonomic scope" value="Eukaryota"/>
</dbReference>
<dbReference type="PROSITE" id="PS50014">
    <property type="entry name" value="BROMODOMAIN_2"/>
    <property type="match status" value="2"/>
</dbReference>
<proteinExistence type="inferred from homology"/>
<feature type="domain" description="Bromo" evidence="9">
    <location>
        <begin position="1384"/>
        <end position="1454"/>
    </location>
</feature>
<feature type="compositionally biased region" description="Acidic residues" evidence="8">
    <location>
        <begin position="1000"/>
        <end position="1014"/>
    </location>
</feature>
<evidence type="ECO:0000256" key="1">
    <source>
        <dbReference type="ARBA" id="ARBA00004123"/>
    </source>
</evidence>
<dbReference type="InterPro" id="IPR022591">
    <property type="entry name" value="TAF1_HAT_dom"/>
</dbReference>
<name>A0A1I7TBT1_9PELO</name>
<keyword evidence="6" id="KW-0539">Nucleus</keyword>
<keyword evidence="10" id="KW-1185">Reference proteome</keyword>
<reference evidence="11" key="1">
    <citation type="submission" date="2016-11" db="UniProtKB">
        <authorList>
            <consortium name="WormBaseParasite"/>
        </authorList>
    </citation>
    <scope>IDENTIFICATION</scope>
</reference>
<feature type="region of interest" description="Disordered" evidence="8">
    <location>
        <begin position="1"/>
        <end position="23"/>
    </location>
</feature>
<feature type="compositionally biased region" description="Basic and acidic residues" evidence="8">
    <location>
        <begin position="1063"/>
        <end position="1078"/>
    </location>
</feature>
<keyword evidence="3" id="KW-0805">Transcription regulation</keyword>
<dbReference type="InterPro" id="IPR001487">
    <property type="entry name" value="Bromodomain"/>
</dbReference>
<dbReference type="Proteomes" id="UP000095282">
    <property type="component" value="Unplaced"/>
</dbReference>